<accession>A0A381PW77</accession>
<sequence>MRHIDQAAIQSHGAIRFRSDYHYAVFEYWRSAKLLRYLERTGITQFGRVLDDGCGSGGMSVSFAEETDFVIGIDLSDRFAQVGRQLAKERNAKNIRFAQANGSELPFPNDSFDLILSHAVIEHVSNPSDYLREARRVLRPGGRLFLETAPYLSPSGVHLPRLKWPIPLYLFLGRRAAFQVSCWLAKHAPQSLQATHEDSSFLAKAKRHEENIDDLVYLVTLKNLRQHIADAGFELVREDLEISKLAKKILPAWLVAKIPDIPFGRNILITNMEYILT</sequence>
<name>A0A381PW77_9ZZZZ</name>
<dbReference type="InterPro" id="IPR013216">
    <property type="entry name" value="Methyltransf_11"/>
</dbReference>
<evidence type="ECO:0000313" key="2">
    <source>
        <dbReference type="EMBL" id="SUZ69673.1"/>
    </source>
</evidence>
<dbReference type="SUPFAM" id="SSF53335">
    <property type="entry name" value="S-adenosyl-L-methionine-dependent methyltransferases"/>
    <property type="match status" value="1"/>
</dbReference>
<dbReference type="PANTHER" id="PTHR43591">
    <property type="entry name" value="METHYLTRANSFERASE"/>
    <property type="match status" value="1"/>
</dbReference>
<dbReference type="InterPro" id="IPR029063">
    <property type="entry name" value="SAM-dependent_MTases_sf"/>
</dbReference>
<evidence type="ECO:0000259" key="1">
    <source>
        <dbReference type="Pfam" id="PF08241"/>
    </source>
</evidence>
<dbReference type="CDD" id="cd02440">
    <property type="entry name" value="AdoMet_MTases"/>
    <property type="match status" value="1"/>
</dbReference>
<organism evidence="2">
    <name type="scientific">marine metagenome</name>
    <dbReference type="NCBI Taxonomy" id="408172"/>
    <lineage>
        <taxon>unclassified sequences</taxon>
        <taxon>metagenomes</taxon>
        <taxon>ecological metagenomes</taxon>
    </lineage>
</organism>
<proteinExistence type="predicted"/>
<gene>
    <name evidence="2" type="ORF">METZ01_LOCUS22527</name>
</gene>
<dbReference type="Pfam" id="PF08241">
    <property type="entry name" value="Methyltransf_11"/>
    <property type="match status" value="1"/>
</dbReference>
<dbReference type="PANTHER" id="PTHR43591:SF24">
    <property type="entry name" value="2-METHOXY-6-POLYPRENYL-1,4-BENZOQUINOL METHYLASE, MITOCHONDRIAL"/>
    <property type="match status" value="1"/>
</dbReference>
<reference evidence="2" key="1">
    <citation type="submission" date="2018-05" db="EMBL/GenBank/DDBJ databases">
        <authorList>
            <person name="Lanie J.A."/>
            <person name="Ng W.-L."/>
            <person name="Kazmierczak K.M."/>
            <person name="Andrzejewski T.M."/>
            <person name="Davidsen T.M."/>
            <person name="Wayne K.J."/>
            <person name="Tettelin H."/>
            <person name="Glass J.I."/>
            <person name="Rusch D."/>
            <person name="Podicherti R."/>
            <person name="Tsui H.-C.T."/>
            <person name="Winkler M.E."/>
        </authorList>
    </citation>
    <scope>NUCLEOTIDE SEQUENCE</scope>
</reference>
<dbReference type="Gene3D" id="3.40.50.150">
    <property type="entry name" value="Vaccinia Virus protein VP39"/>
    <property type="match status" value="1"/>
</dbReference>
<feature type="domain" description="Methyltransferase type 11" evidence="1">
    <location>
        <begin position="50"/>
        <end position="146"/>
    </location>
</feature>
<dbReference type="AlphaFoldDB" id="A0A381PW77"/>
<dbReference type="GO" id="GO:0008757">
    <property type="term" value="F:S-adenosylmethionine-dependent methyltransferase activity"/>
    <property type="evidence" value="ECO:0007669"/>
    <property type="project" value="InterPro"/>
</dbReference>
<protein>
    <recommendedName>
        <fullName evidence="1">Methyltransferase type 11 domain-containing protein</fullName>
    </recommendedName>
</protein>
<dbReference type="EMBL" id="UINC01001069">
    <property type="protein sequence ID" value="SUZ69673.1"/>
    <property type="molecule type" value="Genomic_DNA"/>
</dbReference>